<dbReference type="AlphaFoldDB" id="A0A9W6MT19"/>
<feature type="domain" description="FAD-binding" evidence="3">
    <location>
        <begin position="3"/>
        <end position="171"/>
    </location>
</feature>
<dbReference type="NCBIfam" id="NF005720">
    <property type="entry name" value="PRK07538.1"/>
    <property type="match status" value="1"/>
</dbReference>
<protein>
    <submittedName>
        <fullName evidence="5">2-polyprenyl-6-methoxyphenol hydroxylase-like FAD-dependent oxidoreductase</fullName>
    </submittedName>
    <submittedName>
        <fullName evidence="4">Flavin-dependent oxidoreductase</fullName>
    </submittedName>
</protein>
<keyword evidence="1" id="KW-0560">Oxidoreductase</keyword>
<dbReference type="EMBL" id="JAFBCY010000003">
    <property type="protein sequence ID" value="MBM7852427.1"/>
    <property type="molecule type" value="Genomic_DNA"/>
</dbReference>
<dbReference type="Proteomes" id="UP000758856">
    <property type="component" value="Unassembled WGS sequence"/>
</dbReference>
<dbReference type="InterPro" id="IPR036188">
    <property type="entry name" value="FAD/NAD-bd_sf"/>
</dbReference>
<proteinExistence type="predicted"/>
<dbReference type="SUPFAM" id="SSF51905">
    <property type="entry name" value="FAD/NAD(P)-binding domain"/>
    <property type="match status" value="1"/>
</dbReference>
<dbReference type="SUPFAM" id="SSF54373">
    <property type="entry name" value="FAD-linked reductases, C-terminal domain"/>
    <property type="match status" value="1"/>
</dbReference>
<reference evidence="5 6" key="2">
    <citation type="submission" date="2021-01" db="EMBL/GenBank/DDBJ databases">
        <title>Genomic Encyclopedia of Type Strains, Phase IV (KMG-IV): sequencing the most valuable type-strain genomes for metagenomic binning, comparative biology and taxonomic classification.</title>
        <authorList>
            <person name="Goeker M."/>
        </authorList>
    </citation>
    <scope>NUCLEOTIDE SEQUENCE [LARGE SCALE GENOMIC DNA]</scope>
    <source>
        <strain evidence="5 6">DSM 6130</strain>
    </source>
</reference>
<dbReference type="Gene3D" id="3.30.9.30">
    <property type="match status" value="1"/>
</dbReference>
<dbReference type="GO" id="GO:0004497">
    <property type="term" value="F:monooxygenase activity"/>
    <property type="evidence" value="ECO:0007669"/>
    <property type="project" value="UniProtKB-KW"/>
</dbReference>
<dbReference type="InterPro" id="IPR002938">
    <property type="entry name" value="FAD-bd"/>
</dbReference>
<dbReference type="GO" id="GO:0071949">
    <property type="term" value="F:FAD binding"/>
    <property type="evidence" value="ECO:0007669"/>
    <property type="project" value="InterPro"/>
</dbReference>
<dbReference type="InterPro" id="IPR050493">
    <property type="entry name" value="FAD-dep_Monooxygenase_BioMet"/>
</dbReference>
<evidence type="ECO:0000259" key="3">
    <source>
        <dbReference type="Pfam" id="PF01494"/>
    </source>
</evidence>
<feature type="domain" description="FAD-binding" evidence="3">
    <location>
        <begin position="293"/>
        <end position="358"/>
    </location>
</feature>
<evidence type="ECO:0000313" key="6">
    <source>
        <dbReference type="Proteomes" id="UP000758856"/>
    </source>
</evidence>
<evidence type="ECO:0000256" key="1">
    <source>
        <dbReference type="ARBA" id="ARBA00023002"/>
    </source>
</evidence>
<reference evidence="4" key="3">
    <citation type="submission" date="2023-01" db="EMBL/GenBank/DDBJ databases">
        <authorList>
            <person name="Sun Q."/>
            <person name="Evtushenko L."/>
        </authorList>
    </citation>
    <scope>NUCLEOTIDE SEQUENCE</scope>
    <source>
        <strain evidence="4">VKM B-1606</strain>
    </source>
</reference>
<dbReference type="PRINTS" id="PR00420">
    <property type="entry name" value="RNGMNOXGNASE"/>
</dbReference>
<evidence type="ECO:0000313" key="4">
    <source>
        <dbReference type="EMBL" id="GLK56636.1"/>
    </source>
</evidence>
<comment type="caution">
    <text evidence="4">The sequence shown here is derived from an EMBL/GenBank/DDBJ whole genome shotgun (WGS) entry which is preliminary data.</text>
</comment>
<dbReference type="Gene3D" id="3.50.50.60">
    <property type="entry name" value="FAD/NAD(P)-binding domain"/>
    <property type="match status" value="1"/>
</dbReference>
<evidence type="ECO:0000256" key="2">
    <source>
        <dbReference type="ARBA" id="ARBA00023033"/>
    </source>
</evidence>
<accession>A0A9W6MT19</accession>
<evidence type="ECO:0000313" key="7">
    <source>
        <dbReference type="Proteomes" id="UP001143400"/>
    </source>
</evidence>
<sequence length="380" mass="40809">MDEIVIIGGGIGGLTLALALEKAGIPSRIYEAAAEIRQVGVGINVLPYATEVLAGLGLEPALAERAIATREAAYFSRSGVLIHREPVGRFAGLDAPQFSIHRADLVDVLLGAVRERLGADRVTLGARCVGARQTADGVTADFVDRRTGAPLPSATGAALVGCDGIHSTIRAMFYPHEAPPRYSGVFMWRGVSRGPRLLTGASMVRAGVTSVGKMVVYPIKDLDDGRQLLNWVAELDLPDSASGFTRDRDWNKTGDVADFAHVYADWRFDWLDVPAMIRDAEIVLRFPMMDRDPVDHWSFGRITLLGDAAHPIVPLGSNGAGQAILDARALADSLALAPPETAFRVYERRRLPATTTLVMSDRAGTPDERLRAAHALEAAS</sequence>
<dbReference type="RefSeq" id="WP_204950819.1">
    <property type="nucleotide sequence ID" value="NZ_BSFF01000003.1"/>
</dbReference>
<gene>
    <name evidence="4" type="ORF">GCM10008170_26550</name>
    <name evidence="5" type="ORF">JOD31_002669</name>
</gene>
<dbReference type="PANTHER" id="PTHR13789:SF268">
    <property type="entry name" value="5-METHYLPHENAZINE-1-CARBOXYLATE 1-MONOOXYGENASE"/>
    <property type="match status" value="1"/>
</dbReference>
<organism evidence="4 7">
    <name type="scientific">Methylopila capsulata</name>
    <dbReference type="NCBI Taxonomy" id="61654"/>
    <lineage>
        <taxon>Bacteria</taxon>
        <taxon>Pseudomonadati</taxon>
        <taxon>Pseudomonadota</taxon>
        <taxon>Alphaproteobacteria</taxon>
        <taxon>Hyphomicrobiales</taxon>
        <taxon>Methylopilaceae</taxon>
        <taxon>Methylopila</taxon>
    </lineage>
</organism>
<evidence type="ECO:0000313" key="5">
    <source>
        <dbReference type="EMBL" id="MBM7852427.1"/>
    </source>
</evidence>
<dbReference type="PANTHER" id="PTHR13789">
    <property type="entry name" value="MONOOXYGENASE"/>
    <property type="match status" value="1"/>
</dbReference>
<reference evidence="4" key="1">
    <citation type="journal article" date="2014" name="Int. J. Syst. Evol. Microbiol.">
        <title>Complete genome sequence of Corynebacterium casei LMG S-19264T (=DSM 44701T), isolated from a smear-ripened cheese.</title>
        <authorList>
            <consortium name="US DOE Joint Genome Institute (JGI-PGF)"/>
            <person name="Walter F."/>
            <person name="Albersmeier A."/>
            <person name="Kalinowski J."/>
            <person name="Ruckert C."/>
        </authorList>
    </citation>
    <scope>NUCLEOTIDE SEQUENCE</scope>
    <source>
        <strain evidence="4">VKM B-1606</strain>
    </source>
</reference>
<dbReference type="Proteomes" id="UP001143400">
    <property type="component" value="Unassembled WGS sequence"/>
</dbReference>
<keyword evidence="2" id="KW-0503">Monooxygenase</keyword>
<dbReference type="EMBL" id="BSFF01000003">
    <property type="protein sequence ID" value="GLK56636.1"/>
    <property type="molecule type" value="Genomic_DNA"/>
</dbReference>
<dbReference type="Pfam" id="PF01494">
    <property type="entry name" value="FAD_binding_3"/>
    <property type="match status" value="2"/>
</dbReference>
<name>A0A9W6MT19_9HYPH</name>
<keyword evidence="6" id="KW-1185">Reference proteome</keyword>